<feature type="domain" description="PHD-type" evidence="5">
    <location>
        <begin position="24"/>
        <end position="73"/>
    </location>
</feature>
<accession>A0ABM0Y983</accession>
<evidence type="ECO:0000256" key="4">
    <source>
        <dbReference type="PROSITE-ProRule" id="PRU00146"/>
    </source>
</evidence>
<dbReference type="InterPro" id="IPR019787">
    <property type="entry name" value="Znf_PHD-finger"/>
</dbReference>
<dbReference type="InterPro" id="IPR050701">
    <property type="entry name" value="Histone_Mod_Regulator"/>
</dbReference>
<gene>
    <name evidence="7" type="primary">LOC104774672</name>
</gene>
<dbReference type="SMART" id="SM00249">
    <property type="entry name" value="PHD"/>
    <property type="match status" value="1"/>
</dbReference>
<dbReference type="PROSITE" id="PS50016">
    <property type="entry name" value="ZF_PHD_2"/>
    <property type="match status" value="1"/>
</dbReference>
<keyword evidence="6" id="KW-1185">Reference proteome</keyword>
<proteinExistence type="predicted"/>
<dbReference type="RefSeq" id="XP_010497490.1">
    <property type="nucleotide sequence ID" value="XM_010499188.1"/>
</dbReference>
<dbReference type="InterPro" id="IPR019786">
    <property type="entry name" value="Zinc_finger_PHD-type_CS"/>
</dbReference>
<organism evidence="6 7">
    <name type="scientific">Camelina sativa</name>
    <name type="common">False flax</name>
    <name type="synonym">Myagrum sativum</name>
    <dbReference type="NCBI Taxonomy" id="90675"/>
    <lineage>
        <taxon>Eukaryota</taxon>
        <taxon>Viridiplantae</taxon>
        <taxon>Streptophyta</taxon>
        <taxon>Embryophyta</taxon>
        <taxon>Tracheophyta</taxon>
        <taxon>Spermatophyta</taxon>
        <taxon>Magnoliopsida</taxon>
        <taxon>eudicotyledons</taxon>
        <taxon>Gunneridae</taxon>
        <taxon>Pentapetalae</taxon>
        <taxon>rosids</taxon>
        <taxon>malvids</taxon>
        <taxon>Brassicales</taxon>
        <taxon>Brassicaceae</taxon>
        <taxon>Camelineae</taxon>
        <taxon>Camelina</taxon>
    </lineage>
</organism>
<evidence type="ECO:0000256" key="1">
    <source>
        <dbReference type="ARBA" id="ARBA00022723"/>
    </source>
</evidence>
<sequence length="128" mass="14178">MAVSGPPSEKRSDHRTPDFSVENPRTCDICRRSETIWNLIVVCSSCKVAVHMDCYKCAKESTGPWYCELCAESSSEPSFNFWEKPDCSTECTLCGGTTGAFRKATNGQWVHAFCAEVKFPSTAAVITY</sequence>
<keyword evidence="3" id="KW-0862">Zinc</keyword>
<keyword evidence="2 4" id="KW-0863">Zinc-finger</keyword>
<evidence type="ECO:0000313" key="6">
    <source>
        <dbReference type="Proteomes" id="UP000694864"/>
    </source>
</evidence>
<dbReference type="Pfam" id="PF13831">
    <property type="entry name" value="PHD_2"/>
    <property type="match status" value="1"/>
</dbReference>
<dbReference type="InterPro" id="IPR013083">
    <property type="entry name" value="Znf_RING/FYVE/PHD"/>
</dbReference>
<protein>
    <submittedName>
        <fullName evidence="7">NuA3 HAT complex component NTO1-like</fullName>
    </submittedName>
</protein>
<evidence type="ECO:0000313" key="7">
    <source>
        <dbReference type="RefSeq" id="XP_010497490.1"/>
    </source>
</evidence>
<name>A0ABM0Y983_CAMSA</name>
<dbReference type="Gene3D" id="3.30.40.10">
    <property type="entry name" value="Zinc/RING finger domain, C3HC4 (zinc finger)"/>
    <property type="match status" value="1"/>
</dbReference>
<keyword evidence="1" id="KW-0479">Metal-binding</keyword>
<evidence type="ECO:0000256" key="2">
    <source>
        <dbReference type="ARBA" id="ARBA00022771"/>
    </source>
</evidence>
<reference evidence="7" key="2">
    <citation type="submission" date="2025-08" db="UniProtKB">
        <authorList>
            <consortium name="RefSeq"/>
        </authorList>
    </citation>
    <scope>IDENTIFICATION</scope>
    <source>
        <tissue evidence="7">Leaf</tissue>
    </source>
</reference>
<dbReference type="PROSITE" id="PS01359">
    <property type="entry name" value="ZF_PHD_1"/>
    <property type="match status" value="1"/>
</dbReference>
<dbReference type="InterPro" id="IPR011011">
    <property type="entry name" value="Znf_FYVE_PHD"/>
</dbReference>
<evidence type="ECO:0000259" key="5">
    <source>
        <dbReference type="PROSITE" id="PS50016"/>
    </source>
</evidence>
<reference evidence="6" key="1">
    <citation type="journal article" date="2014" name="Nat. Commun.">
        <title>The emerging biofuel crop Camelina sativa retains a highly undifferentiated hexaploid genome structure.</title>
        <authorList>
            <person name="Kagale S."/>
            <person name="Koh C."/>
            <person name="Nixon J."/>
            <person name="Bollina V."/>
            <person name="Clarke W.E."/>
            <person name="Tuteja R."/>
            <person name="Spillane C."/>
            <person name="Robinson S.J."/>
            <person name="Links M.G."/>
            <person name="Clarke C."/>
            <person name="Higgins E.E."/>
            <person name="Huebert T."/>
            <person name="Sharpe A.G."/>
            <person name="Parkin I.A."/>
        </authorList>
    </citation>
    <scope>NUCLEOTIDE SEQUENCE [LARGE SCALE GENOMIC DNA]</scope>
    <source>
        <strain evidence="6">cv. DH55</strain>
    </source>
</reference>
<dbReference type="Proteomes" id="UP000694864">
    <property type="component" value="Unplaced"/>
</dbReference>
<dbReference type="GeneID" id="104774672"/>
<evidence type="ECO:0000256" key="3">
    <source>
        <dbReference type="ARBA" id="ARBA00022833"/>
    </source>
</evidence>
<dbReference type="PANTHER" id="PTHR13793:SF107">
    <property type="entry name" value="BROMODOMAIN-CONTAINING PROTEIN HOMOLOG"/>
    <property type="match status" value="1"/>
</dbReference>
<dbReference type="PANTHER" id="PTHR13793">
    <property type="entry name" value="PHD FINGER PROTEINS"/>
    <property type="match status" value="1"/>
</dbReference>
<dbReference type="SUPFAM" id="SSF57903">
    <property type="entry name" value="FYVE/PHD zinc finger"/>
    <property type="match status" value="1"/>
</dbReference>
<dbReference type="InterPro" id="IPR001965">
    <property type="entry name" value="Znf_PHD"/>
</dbReference>